<gene>
    <name evidence="1" type="ORF">PPTG_20945</name>
</gene>
<reference evidence="2" key="1">
    <citation type="submission" date="2011-12" db="EMBL/GenBank/DDBJ databases">
        <authorList>
            <consortium name="The Broad Institute Genome Sequencing Platform"/>
            <person name="Russ C."/>
            <person name="Tyler B."/>
            <person name="Panabieres F."/>
            <person name="Shan W."/>
            <person name="Tripathy S."/>
            <person name="Grunwald N."/>
            <person name="Machado M."/>
            <person name="Young S.K."/>
            <person name="Zeng Q."/>
            <person name="Gargeya S."/>
            <person name="Fitzgerald M."/>
            <person name="Haas B."/>
            <person name="Abouelleil A."/>
            <person name="Alvarado L."/>
            <person name="Arachchi H.M."/>
            <person name="Berlin A."/>
            <person name="Chapman S.B."/>
            <person name="Gearin G."/>
            <person name="Goldberg J."/>
            <person name="Griggs A."/>
            <person name="Gujja S."/>
            <person name="Hansen M."/>
            <person name="Heiman D."/>
            <person name="Howarth C."/>
            <person name="Larimer J."/>
            <person name="Lui A."/>
            <person name="MacDonald P.J.P."/>
            <person name="McCowen C."/>
            <person name="Montmayeur A."/>
            <person name="Murphy C."/>
            <person name="Neiman D."/>
            <person name="Pearson M."/>
            <person name="Priest M."/>
            <person name="Roberts A."/>
            <person name="Saif S."/>
            <person name="Shea T."/>
            <person name="Sisk P."/>
            <person name="Stolte C."/>
            <person name="Sykes S."/>
            <person name="Wortman J."/>
            <person name="Nusbaum C."/>
            <person name="Birren B."/>
        </authorList>
    </citation>
    <scope>NUCLEOTIDE SEQUENCE [LARGE SCALE GENOMIC DNA]</scope>
    <source>
        <strain evidence="2">INRA-310</strain>
    </source>
</reference>
<dbReference type="EMBL" id="KI669562">
    <property type="protein sequence ID" value="ETN22598.1"/>
    <property type="molecule type" value="Genomic_DNA"/>
</dbReference>
<protein>
    <submittedName>
        <fullName evidence="1">Uncharacterized protein</fullName>
    </submittedName>
</protein>
<dbReference type="VEuPathDB" id="FungiDB:PPTG_20945"/>
<proteinExistence type="predicted"/>
<evidence type="ECO:0000313" key="2">
    <source>
        <dbReference type="Proteomes" id="UP000018817"/>
    </source>
</evidence>
<dbReference type="RefSeq" id="XP_008892620.1">
    <property type="nucleotide sequence ID" value="XM_008894372.1"/>
</dbReference>
<sequence>MKHFDVLRSQLALYRRVLGGINRLYALYAKVAFNKLLQHLHSTRADMATVVETTSVDSSPLPISIYFSISNATVQHTHTYNSCERVDCSVTYISPPTSKSEYFSFRSRCLRL</sequence>
<dbReference type="GeneID" id="20189544"/>
<organism evidence="1 2">
    <name type="scientific">Phytophthora nicotianae (strain INRA-310)</name>
    <name type="common">Phytophthora parasitica</name>
    <dbReference type="NCBI Taxonomy" id="761204"/>
    <lineage>
        <taxon>Eukaryota</taxon>
        <taxon>Sar</taxon>
        <taxon>Stramenopiles</taxon>
        <taxon>Oomycota</taxon>
        <taxon>Peronosporomycetes</taxon>
        <taxon>Peronosporales</taxon>
        <taxon>Peronosporaceae</taxon>
        <taxon>Phytophthora</taxon>
    </lineage>
</organism>
<dbReference type="Proteomes" id="UP000018817">
    <property type="component" value="Unassembled WGS sequence"/>
</dbReference>
<name>W2RAY9_PHYN3</name>
<reference evidence="1 2" key="2">
    <citation type="submission" date="2013-11" db="EMBL/GenBank/DDBJ databases">
        <title>The Genome Sequence of Phytophthora parasitica INRA-310.</title>
        <authorList>
            <consortium name="The Broad Institute Genomics Platform"/>
            <person name="Russ C."/>
            <person name="Tyler B."/>
            <person name="Panabieres F."/>
            <person name="Shan W."/>
            <person name="Tripathy S."/>
            <person name="Grunwald N."/>
            <person name="Machado M."/>
            <person name="Johnson C.S."/>
            <person name="Arredondo F."/>
            <person name="Hong C."/>
            <person name="Coffey M."/>
            <person name="Young S.K."/>
            <person name="Zeng Q."/>
            <person name="Gargeya S."/>
            <person name="Fitzgerald M."/>
            <person name="Abouelleil A."/>
            <person name="Alvarado L."/>
            <person name="Chapman S.B."/>
            <person name="Gainer-Dewar J."/>
            <person name="Goldberg J."/>
            <person name="Griggs A."/>
            <person name="Gujja S."/>
            <person name="Hansen M."/>
            <person name="Howarth C."/>
            <person name="Imamovic A."/>
            <person name="Ireland A."/>
            <person name="Larimer J."/>
            <person name="McCowan C."/>
            <person name="Murphy C."/>
            <person name="Pearson M."/>
            <person name="Poon T.W."/>
            <person name="Priest M."/>
            <person name="Roberts A."/>
            <person name="Saif S."/>
            <person name="Shea T."/>
            <person name="Sykes S."/>
            <person name="Wortman J."/>
            <person name="Nusbaum C."/>
            <person name="Birren B."/>
        </authorList>
    </citation>
    <scope>NUCLEOTIDE SEQUENCE [LARGE SCALE GENOMIC DNA]</scope>
    <source>
        <strain evidence="1 2">INRA-310</strain>
    </source>
</reference>
<evidence type="ECO:0000313" key="1">
    <source>
        <dbReference type="EMBL" id="ETN22598.1"/>
    </source>
</evidence>
<accession>W2RAY9</accession>
<dbReference type="AlphaFoldDB" id="W2RAY9"/>